<dbReference type="RefSeq" id="WP_095497470.1">
    <property type="nucleotide sequence ID" value="NZ_BSPO01000002.1"/>
</dbReference>
<keyword evidence="1" id="KW-0378">Hydrolase</keyword>
<dbReference type="Pfam" id="PF21447">
    <property type="entry name" value="Ppx-GppA_III"/>
    <property type="match status" value="1"/>
</dbReference>
<feature type="domain" description="Ppx/GppA phosphatase N-terminal" evidence="2">
    <location>
        <begin position="23"/>
        <end position="301"/>
    </location>
</feature>
<dbReference type="GO" id="GO:0006798">
    <property type="term" value="P:polyphosphate catabolic process"/>
    <property type="evidence" value="ECO:0007669"/>
    <property type="project" value="TreeGrafter"/>
</dbReference>
<sequence length="487" mass="53772">MAAETDKLVAAIDMGSNSFHFCVAREVKQQIQQVYSFKQRVRLAQGIDEHGNLSEDAIERGLQCLAQFADKLSQLNVSEVRAVATFALRQAPNRAQFLTPANRLLPTPVEVVAGVEEARLIYQGVRLEQPITNNSLIIDIGGGSTEVILAGAKTPKMLHSEAMGCVSFQQIYFSEAITKRQFKKAKLRAQRQLHGIAAQYKRNGWQSTIGTSGTVKAIMNLCLGQASDASRLTDAHLKKLQQQVIDNPTKLLEQGLDEQRLKVLPGGLAILRGVFAVFDIDSMSFSRGALREGVISEMLHSKPIASVANQTINSISKLYHVDIAHADNVCRSLSMLIAHYELTPQQRNLVLWAAQLHEIGLQMNAKGFQRHGHYILSQSNLPGFTIEQQQVLAWLVLNHRKNLKSMQPLAVEIASSTQLINALVALRIACLLHLGHSNQSVDARLHVDANSFQLHIGLETLGNDLLQSELEREQDYLAAAGIKLEII</sequence>
<dbReference type="InterPro" id="IPR048950">
    <property type="entry name" value="Ppx_GppA_C"/>
</dbReference>
<dbReference type="GO" id="GO:0004309">
    <property type="term" value="F:exopolyphosphatase activity"/>
    <property type="evidence" value="ECO:0007669"/>
    <property type="project" value="TreeGrafter"/>
</dbReference>
<keyword evidence="5" id="KW-1185">Reference proteome</keyword>
<evidence type="ECO:0000259" key="2">
    <source>
        <dbReference type="Pfam" id="PF02541"/>
    </source>
</evidence>
<evidence type="ECO:0000259" key="3">
    <source>
        <dbReference type="Pfam" id="PF21447"/>
    </source>
</evidence>
<dbReference type="EMBL" id="BSPO01000002">
    <property type="protein sequence ID" value="GLS82950.1"/>
    <property type="molecule type" value="Genomic_DNA"/>
</dbReference>
<dbReference type="SUPFAM" id="SSF53067">
    <property type="entry name" value="Actin-like ATPase domain"/>
    <property type="match status" value="2"/>
</dbReference>
<name>A0AA37TNY5_9GAMM</name>
<dbReference type="Gene3D" id="1.10.3210.10">
    <property type="entry name" value="Hypothetical protein af1432"/>
    <property type="match status" value="1"/>
</dbReference>
<dbReference type="SUPFAM" id="SSF109604">
    <property type="entry name" value="HD-domain/PDEase-like"/>
    <property type="match status" value="1"/>
</dbReference>
<dbReference type="PANTHER" id="PTHR30005">
    <property type="entry name" value="EXOPOLYPHOSPHATASE"/>
    <property type="match status" value="1"/>
</dbReference>
<evidence type="ECO:0000313" key="5">
    <source>
        <dbReference type="Proteomes" id="UP001157439"/>
    </source>
</evidence>
<dbReference type="PANTHER" id="PTHR30005:SF14">
    <property type="entry name" value="EXOPOLYPHOSPHATASE"/>
    <property type="match status" value="1"/>
</dbReference>
<dbReference type="PIRSF" id="PIRSF001267">
    <property type="entry name" value="Pyrophosphatase_GppA_Ppx"/>
    <property type="match status" value="1"/>
</dbReference>
<dbReference type="AlphaFoldDB" id="A0AA37TNY5"/>
<accession>A0AA37TNY5</accession>
<organism evidence="4 5">
    <name type="scientific">Paraferrimonas haliotis</name>
    <dbReference type="NCBI Taxonomy" id="2013866"/>
    <lineage>
        <taxon>Bacteria</taxon>
        <taxon>Pseudomonadati</taxon>
        <taxon>Pseudomonadota</taxon>
        <taxon>Gammaproteobacteria</taxon>
        <taxon>Alteromonadales</taxon>
        <taxon>Ferrimonadaceae</taxon>
        <taxon>Paraferrimonas</taxon>
    </lineage>
</organism>
<proteinExistence type="predicted"/>
<evidence type="ECO:0000313" key="4">
    <source>
        <dbReference type="EMBL" id="GLS82950.1"/>
    </source>
</evidence>
<dbReference type="Proteomes" id="UP001157439">
    <property type="component" value="Unassembled WGS sequence"/>
</dbReference>
<dbReference type="CDD" id="cd24053">
    <property type="entry name" value="ASKHA_NBD_EcPPX-GppA-like"/>
    <property type="match status" value="1"/>
</dbReference>
<dbReference type="InterPro" id="IPR043129">
    <property type="entry name" value="ATPase_NBD"/>
</dbReference>
<evidence type="ECO:0000256" key="1">
    <source>
        <dbReference type="ARBA" id="ARBA00022801"/>
    </source>
</evidence>
<dbReference type="Gene3D" id="3.30.420.40">
    <property type="match status" value="1"/>
</dbReference>
<feature type="domain" description="Ppx/GppA phosphatase C-terminal" evidence="3">
    <location>
        <begin position="309"/>
        <end position="474"/>
    </location>
</feature>
<gene>
    <name evidence="4" type="primary">ppx</name>
    <name evidence="4" type="ORF">GCM10007894_09270</name>
</gene>
<dbReference type="Pfam" id="PF02541">
    <property type="entry name" value="Ppx-GppA"/>
    <property type="match status" value="1"/>
</dbReference>
<reference evidence="4 5" key="1">
    <citation type="journal article" date="2014" name="Int. J. Syst. Evol. Microbiol.">
        <title>Complete genome sequence of Corynebacterium casei LMG S-19264T (=DSM 44701T), isolated from a smear-ripened cheese.</title>
        <authorList>
            <consortium name="US DOE Joint Genome Institute (JGI-PGF)"/>
            <person name="Walter F."/>
            <person name="Albersmeier A."/>
            <person name="Kalinowski J."/>
            <person name="Ruckert C."/>
        </authorList>
    </citation>
    <scope>NUCLEOTIDE SEQUENCE [LARGE SCALE GENOMIC DNA]</scope>
    <source>
        <strain evidence="4 5">NBRC 112785</strain>
    </source>
</reference>
<comment type="caution">
    <text evidence="4">The sequence shown here is derived from an EMBL/GenBank/DDBJ whole genome shotgun (WGS) entry which is preliminary data.</text>
</comment>
<dbReference type="InterPro" id="IPR003695">
    <property type="entry name" value="Ppx_GppA_N"/>
</dbReference>
<protein>
    <submittedName>
        <fullName evidence="4">Exopolyphosphatase</fullName>
    </submittedName>
</protein>
<dbReference type="InterPro" id="IPR030673">
    <property type="entry name" value="PyroPPase_GppA_Ppx"/>
</dbReference>
<dbReference type="Gene3D" id="3.30.420.150">
    <property type="entry name" value="Exopolyphosphatase. Domain 2"/>
    <property type="match status" value="1"/>
</dbReference>
<dbReference type="FunFam" id="3.30.420.40:FF:000023">
    <property type="entry name" value="Guanosine-5'-triphosphate,3'-diphosphate pyrophosphatase"/>
    <property type="match status" value="1"/>
</dbReference>
<dbReference type="InterPro" id="IPR050273">
    <property type="entry name" value="GppA/Ppx_hydrolase"/>
</dbReference>